<dbReference type="STRING" id="666681.M301_0458"/>
<organism evidence="2 3">
    <name type="scientific">Methylotenera versatilis (strain 301)</name>
    <dbReference type="NCBI Taxonomy" id="666681"/>
    <lineage>
        <taxon>Bacteria</taxon>
        <taxon>Pseudomonadati</taxon>
        <taxon>Pseudomonadota</taxon>
        <taxon>Betaproteobacteria</taxon>
        <taxon>Nitrosomonadales</taxon>
        <taxon>Methylophilaceae</taxon>
        <taxon>Methylotenera</taxon>
    </lineage>
</organism>
<feature type="chain" id="PRO_5003094821" description="Lipoprotein" evidence="1">
    <location>
        <begin position="23"/>
        <end position="84"/>
    </location>
</feature>
<proteinExistence type="predicted"/>
<keyword evidence="1" id="KW-0732">Signal</keyword>
<feature type="signal peptide" evidence="1">
    <location>
        <begin position="1"/>
        <end position="22"/>
    </location>
</feature>
<dbReference type="RefSeq" id="WP_013147158.1">
    <property type="nucleotide sequence ID" value="NC_014207.1"/>
</dbReference>
<evidence type="ECO:0000256" key="1">
    <source>
        <dbReference type="SAM" id="SignalP"/>
    </source>
</evidence>
<protein>
    <recommendedName>
        <fullName evidence="4">Lipoprotein</fullName>
    </recommendedName>
</protein>
<reference evidence="3" key="1">
    <citation type="submission" date="2010-05" db="EMBL/GenBank/DDBJ databases">
        <title>Complete sequence of Methylotenera sp. 301.</title>
        <authorList>
            <person name="Lucas S."/>
            <person name="Copeland A."/>
            <person name="Lapidus A."/>
            <person name="Cheng J.-F."/>
            <person name="Bruce D."/>
            <person name="Goodwin L."/>
            <person name="Pitluck S."/>
            <person name="Clum A."/>
            <person name="Land M."/>
            <person name="Hauser L."/>
            <person name="Kyrpides N."/>
            <person name="Ivanova N."/>
            <person name="Chistoservova L."/>
            <person name="Kalyuzhnaya M."/>
            <person name="Woyke T."/>
        </authorList>
    </citation>
    <scope>NUCLEOTIDE SEQUENCE [LARGE SCALE GENOMIC DNA]</scope>
    <source>
        <strain evidence="3">301</strain>
    </source>
</reference>
<dbReference type="PROSITE" id="PS51257">
    <property type="entry name" value="PROKAR_LIPOPROTEIN"/>
    <property type="match status" value="1"/>
</dbReference>
<keyword evidence="3" id="KW-1185">Reference proteome</keyword>
<sequence length="84" mass="9393" precursor="true">MNLKLKFLLTYFVGLTSICLMAACSEHQDSITINEKAKLTKELIIDSSICEAFSRKLLTPALDAIAIEKIYHEAMTAKCIQKDV</sequence>
<gene>
    <name evidence="2" type="ordered locus">M301_0458</name>
</gene>
<name>D7DMD1_METV0</name>
<evidence type="ECO:0000313" key="2">
    <source>
        <dbReference type="EMBL" id="ADI28842.1"/>
    </source>
</evidence>
<dbReference type="Proteomes" id="UP000000383">
    <property type="component" value="Chromosome"/>
</dbReference>
<dbReference type="AlphaFoldDB" id="D7DMD1"/>
<dbReference type="OrthoDB" id="9970436at2"/>
<accession>D7DMD1</accession>
<evidence type="ECO:0008006" key="4">
    <source>
        <dbReference type="Google" id="ProtNLM"/>
    </source>
</evidence>
<reference evidence="2 3" key="2">
    <citation type="journal article" date="2011" name="J. Bacteriol.">
        <title>Genomes of three methylotrophs from a single niche uncover genetic and metabolic divergence of Methylophilaceae.</title>
        <authorList>
            <person name="Lapidus A."/>
            <person name="Clum A."/>
            <person name="Labutti K."/>
            <person name="Kaluzhnaya M.G."/>
            <person name="Lim S."/>
            <person name="Beck D.A."/>
            <person name="Glavina Del Rio T."/>
            <person name="Nolan M."/>
            <person name="Mavromatis K."/>
            <person name="Huntemann M."/>
            <person name="Lucas S."/>
            <person name="Lidstrom M.E."/>
            <person name="Ivanova N."/>
            <person name="Chistoserdova L."/>
        </authorList>
    </citation>
    <scope>NUCLEOTIDE SEQUENCE [LARGE SCALE GENOMIC DNA]</scope>
    <source>
        <strain evidence="2 3">301</strain>
    </source>
</reference>
<dbReference type="EMBL" id="CP002056">
    <property type="protein sequence ID" value="ADI28842.1"/>
    <property type="molecule type" value="Genomic_DNA"/>
</dbReference>
<dbReference type="KEGG" id="meh:M301_0458"/>
<dbReference type="HOGENOM" id="CLU_2523779_0_0_4"/>
<evidence type="ECO:0000313" key="3">
    <source>
        <dbReference type="Proteomes" id="UP000000383"/>
    </source>
</evidence>